<name>A0A0F9UYB1_9ZZZZ</name>
<gene>
    <name evidence="1" type="ORF">LCGC14_0163580</name>
</gene>
<sequence>MKRPTKDWKRWSELDDVQKTRAAVAETTLPHNGPRAENCFFLTFHNGIVTTLAHRGLKKGSNGYVVHVYRELPLARQQTAHASAHHIVTRNKDIHETAELLQSISLVH</sequence>
<dbReference type="EMBL" id="LAZR01000062">
    <property type="protein sequence ID" value="KKN96714.1"/>
    <property type="molecule type" value="Genomic_DNA"/>
</dbReference>
<comment type="caution">
    <text evidence="1">The sequence shown here is derived from an EMBL/GenBank/DDBJ whole genome shotgun (WGS) entry which is preliminary data.</text>
</comment>
<organism evidence="1">
    <name type="scientific">marine sediment metagenome</name>
    <dbReference type="NCBI Taxonomy" id="412755"/>
    <lineage>
        <taxon>unclassified sequences</taxon>
        <taxon>metagenomes</taxon>
        <taxon>ecological metagenomes</taxon>
    </lineage>
</organism>
<evidence type="ECO:0000313" key="1">
    <source>
        <dbReference type="EMBL" id="KKN96714.1"/>
    </source>
</evidence>
<accession>A0A0F9UYB1</accession>
<protein>
    <submittedName>
        <fullName evidence="1">Uncharacterized protein</fullName>
    </submittedName>
</protein>
<proteinExistence type="predicted"/>
<reference evidence="1" key="1">
    <citation type="journal article" date="2015" name="Nature">
        <title>Complex archaea that bridge the gap between prokaryotes and eukaryotes.</title>
        <authorList>
            <person name="Spang A."/>
            <person name="Saw J.H."/>
            <person name="Jorgensen S.L."/>
            <person name="Zaremba-Niedzwiedzka K."/>
            <person name="Martijn J."/>
            <person name="Lind A.E."/>
            <person name="van Eijk R."/>
            <person name="Schleper C."/>
            <person name="Guy L."/>
            <person name="Ettema T.J."/>
        </authorList>
    </citation>
    <scope>NUCLEOTIDE SEQUENCE</scope>
</reference>
<dbReference type="AlphaFoldDB" id="A0A0F9UYB1"/>